<dbReference type="InterPro" id="IPR036397">
    <property type="entry name" value="RNaseH_sf"/>
</dbReference>
<dbReference type="GO" id="GO:0003676">
    <property type="term" value="F:nucleic acid binding"/>
    <property type="evidence" value="ECO:0007669"/>
    <property type="project" value="InterPro"/>
</dbReference>
<feature type="domain" description="Integrase catalytic" evidence="3">
    <location>
        <begin position="44"/>
        <end position="210"/>
    </location>
</feature>
<feature type="region of interest" description="Disordered" evidence="2">
    <location>
        <begin position="251"/>
        <end position="293"/>
    </location>
</feature>
<evidence type="ECO:0000256" key="1">
    <source>
        <dbReference type="ARBA" id="ARBA00022670"/>
    </source>
</evidence>
<dbReference type="GO" id="GO:0015074">
    <property type="term" value="P:DNA integration"/>
    <property type="evidence" value="ECO:0007669"/>
    <property type="project" value="InterPro"/>
</dbReference>
<gene>
    <name evidence="4" type="ORF">E3N88_23030</name>
</gene>
<dbReference type="EMBL" id="SZYD01000012">
    <property type="protein sequence ID" value="KAD4585429.1"/>
    <property type="molecule type" value="Genomic_DNA"/>
</dbReference>
<dbReference type="PANTHER" id="PTHR42648">
    <property type="entry name" value="TRANSPOSASE, PUTATIVE-RELATED"/>
    <property type="match status" value="1"/>
</dbReference>
<sequence>MVLLNEENIVPNRPLVASVKKDRDTSYLDNGASNHMTSLKEVFAELDENVSGQVKFGDDSRVPIKGKGTILFELSLDQHTEKGYEVSMRGEYLKLFDEDERLVLKTQRERRVTSFHGGEFNSHQLKEFCSQHGIQRQLTAPYTPQQNGVVDRHQIVVKGNVSALTSMGRSRATCSILTESYSNKAYVKNTSNHVTKLADRSEAMVYLGVEEGSKAYRFLNPKEKKIVVGRDVVFTQKKRWIWQESQTNKDEPVQSWLHTNTQNDDQGFDQSPFQDTSDVEEVPTTPAHSGVPSGNLFSPQLFFEQVSSQGSGKSLTSLVQSLTSKEGGSSYSGIDDTHV</sequence>
<keyword evidence="1" id="KW-0378">Hydrolase</keyword>
<keyword evidence="5" id="KW-1185">Reference proteome</keyword>
<dbReference type="InterPro" id="IPR012337">
    <property type="entry name" value="RNaseH-like_sf"/>
</dbReference>
<accession>A0A5N6ND78</accession>
<evidence type="ECO:0000259" key="3">
    <source>
        <dbReference type="PROSITE" id="PS50994"/>
    </source>
</evidence>
<dbReference type="InterPro" id="IPR039537">
    <property type="entry name" value="Retrotran_Ty1/copia-like"/>
</dbReference>
<dbReference type="InterPro" id="IPR054722">
    <property type="entry name" value="PolX-like_BBD"/>
</dbReference>
<comment type="caution">
    <text evidence="4">The sequence shown here is derived from an EMBL/GenBank/DDBJ whole genome shotgun (WGS) entry which is preliminary data.</text>
</comment>
<dbReference type="Pfam" id="PF25597">
    <property type="entry name" value="SH3_retrovirus"/>
    <property type="match status" value="1"/>
</dbReference>
<evidence type="ECO:0000313" key="4">
    <source>
        <dbReference type="EMBL" id="KAD4585429.1"/>
    </source>
</evidence>
<reference evidence="4 5" key="1">
    <citation type="submission" date="2019-05" db="EMBL/GenBank/DDBJ databases">
        <title>Mikania micrantha, genome provides insights into the molecular mechanism of rapid growth.</title>
        <authorList>
            <person name="Liu B."/>
        </authorList>
    </citation>
    <scope>NUCLEOTIDE SEQUENCE [LARGE SCALE GENOMIC DNA]</scope>
    <source>
        <strain evidence="4">NLD-2019</strain>
        <tissue evidence="4">Leaf</tissue>
    </source>
</reference>
<evidence type="ECO:0000256" key="2">
    <source>
        <dbReference type="SAM" id="MobiDB-lite"/>
    </source>
</evidence>
<keyword evidence="1" id="KW-0645">Protease</keyword>
<feature type="compositionally biased region" description="Polar residues" evidence="2">
    <location>
        <begin position="256"/>
        <end position="276"/>
    </location>
</feature>
<proteinExistence type="predicted"/>
<protein>
    <recommendedName>
        <fullName evidence="3">Integrase catalytic domain-containing protein</fullName>
    </recommendedName>
</protein>
<dbReference type="PANTHER" id="PTHR42648:SF25">
    <property type="entry name" value="RNA-DIRECTED DNA POLYMERASE"/>
    <property type="match status" value="1"/>
</dbReference>
<dbReference type="PROSITE" id="PS50994">
    <property type="entry name" value="INTEGRASE"/>
    <property type="match status" value="1"/>
</dbReference>
<dbReference type="Pfam" id="PF22936">
    <property type="entry name" value="Pol_BBD"/>
    <property type="match status" value="1"/>
</dbReference>
<dbReference type="Proteomes" id="UP000326396">
    <property type="component" value="Linkage Group LG2"/>
</dbReference>
<dbReference type="AlphaFoldDB" id="A0A5N6ND78"/>
<dbReference type="OrthoDB" id="2013098at2759"/>
<organism evidence="4 5">
    <name type="scientific">Mikania micrantha</name>
    <name type="common">bitter vine</name>
    <dbReference type="NCBI Taxonomy" id="192012"/>
    <lineage>
        <taxon>Eukaryota</taxon>
        <taxon>Viridiplantae</taxon>
        <taxon>Streptophyta</taxon>
        <taxon>Embryophyta</taxon>
        <taxon>Tracheophyta</taxon>
        <taxon>Spermatophyta</taxon>
        <taxon>Magnoliopsida</taxon>
        <taxon>eudicotyledons</taxon>
        <taxon>Gunneridae</taxon>
        <taxon>Pentapetalae</taxon>
        <taxon>asterids</taxon>
        <taxon>campanulids</taxon>
        <taxon>Asterales</taxon>
        <taxon>Asteraceae</taxon>
        <taxon>Asteroideae</taxon>
        <taxon>Heliantheae alliance</taxon>
        <taxon>Eupatorieae</taxon>
        <taxon>Mikania</taxon>
    </lineage>
</organism>
<dbReference type="GO" id="GO:0008233">
    <property type="term" value="F:peptidase activity"/>
    <property type="evidence" value="ECO:0007669"/>
    <property type="project" value="UniProtKB-KW"/>
</dbReference>
<dbReference type="Gene3D" id="3.30.420.10">
    <property type="entry name" value="Ribonuclease H-like superfamily/Ribonuclease H"/>
    <property type="match status" value="1"/>
</dbReference>
<dbReference type="InterPro" id="IPR001584">
    <property type="entry name" value="Integrase_cat-core"/>
</dbReference>
<name>A0A5N6ND78_9ASTR</name>
<dbReference type="GO" id="GO:0006508">
    <property type="term" value="P:proteolysis"/>
    <property type="evidence" value="ECO:0007669"/>
    <property type="project" value="UniProtKB-KW"/>
</dbReference>
<dbReference type="InterPro" id="IPR057670">
    <property type="entry name" value="SH3_retrovirus"/>
</dbReference>
<dbReference type="SUPFAM" id="SSF53098">
    <property type="entry name" value="Ribonuclease H-like"/>
    <property type="match status" value="1"/>
</dbReference>
<evidence type="ECO:0000313" key="5">
    <source>
        <dbReference type="Proteomes" id="UP000326396"/>
    </source>
</evidence>